<dbReference type="InterPro" id="IPR001736">
    <property type="entry name" value="PLipase_D/transphosphatidylase"/>
</dbReference>
<keyword evidence="5" id="KW-0677">Repeat</keyword>
<accession>A0ABY5LEE2</accession>
<evidence type="ECO:0000259" key="11">
    <source>
        <dbReference type="PROSITE" id="PS50035"/>
    </source>
</evidence>
<dbReference type="Proteomes" id="UP001058533">
    <property type="component" value="Chromosome"/>
</dbReference>
<dbReference type="RefSeq" id="WP_256507898.1">
    <property type="nucleotide sequence ID" value="NZ_CP101740.1"/>
</dbReference>
<dbReference type="SUPFAM" id="SSF103088">
    <property type="entry name" value="OmpA-like"/>
    <property type="match status" value="1"/>
</dbReference>
<evidence type="ECO:0000256" key="1">
    <source>
        <dbReference type="ARBA" id="ARBA00003145"/>
    </source>
</evidence>
<keyword evidence="7" id="KW-0443">Lipid metabolism</keyword>
<keyword evidence="9" id="KW-0472">Membrane</keyword>
<comment type="subcellular location">
    <subcellularLocation>
        <location evidence="2">Secreted</location>
    </subcellularLocation>
</comment>
<keyword evidence="6" id="KW-0378">Hydrolase</keyword>
<evidence type="ECO:0000259" key="12">
    <source>
        <dbReference type="PROSITE" id="PS51123"/>
    </source>
</evidence>
<feature type="region of interest" description="Disordered" evidence="10">
    <location>
        <begin position="193"/>
        <end position="216"/>
    </location>
</feature>
<evidence type="ECO:0000256" key="2">
    <source>
        <dbReference type="ARBA" id="ARBA00004613"/>
    </source>
</evidence>
<evidence type="ECO:0000256" key="10">
    <source>
        <dbReference type="SAM" id="MobiDB-lite"/>
    </source>
</evidence>
<evidence type="ECO:0000256" key="8">
    <source>
        <dbReference type="ARBA" id="ARBA00029594"/>
    </source>
</evidence>
<feature type="domain" description="OmpA-like" evidence="12">
    <location>
        <begin position="104"/>
        <end position="228"/>
    </location>
</feature>
<dbReference type="Gene3D" id="3.30.870.10">
    <property type="entry name" value="Endonuclease Chain A"/>
    <property type="match status" value="2"/>
</dbReference>
<dbReference type="SMART" id="SM00155">
    <property type="entry name" value="PLDc"/>
    <property type="match status" value="2"/>
</dbReference>
<dbReference type="Gene3D" id="3.30.1330.60">
    <property type="entry name" value="OmpA-like domain"/>
    <property type="match status" value="1"/>
</dbReference>
<dbReference type="InterPro" id="IPR036366">
    <property type="entry name" value="PGBDSf"/>
</dbReference>
<reference evidence="13" key="1">
    <citation type="submission" date="2022-07" db="EMBL/GenBank/DDBJ databases">
        <title>Sphingomonas sp. nov., a novel bacterium isolated from the north slope of the Mount Everest.</title>
        <authorList>
            <person name="Cui X."/>
            <person name="Liu Y."/>
        </authorList>
    </citation>
    <scope>NUCLEOTIDE SEQUENCE</scope>
    <source>
        <strain evidence="13">S5-59</strain>
    </source>
</reference>
<dbReference type="CDD" id="cd07185">
    <property type="entry name" value="OmpA_C-like"/>
    <property type="match status" value="1"/>
</dbReference>
<dbReference type="EMBL" id="CP101740">
    <property type="protein sequence ID" value="UUL84063.1"/>
    <property type="molecule type" value="Genomic_DNA"/>
</dbReference>
<evidence type="ECO:0000256" key="3">
    <source>
        <dbReference type="ARBA" id="ARBA00018392"/>
    </source>
</evidence>
<evidence type="ECO:0000256" key="9">
    <source>
        <dbReference type="PROSITE-ProRule" id="PRU00473"/>
    </source>
</evidence>
<feature type="region of interest" description="Disordered" evidence="10">
    <location>
        <begin position="228"/>
        <end position="247"/>
    </location>
</feature>
<dbReference type="InterPro" id="IPR036737">
    <property type="entry name" value="OmpA-like_sf"/>
</dbReference>
<dbReference type="SUPFAM" id="SSF56024">
    <property type="entry name" value="Phospholipase D/nuclease"/>
    <property type="match status" value="2"/>
</dbReference>
<evidence type="ECO:0000256" key="6">
    <source>
        <dbReference type="ARBA" id="ARBA00022801"/>
    </source>
</evidence>
<evidence type="ECO:0000256" key="7">
    <source>
        <dbReference type="ARBA" id="ARBA00023098"/>
    </source>
</evidence>
<evidence type="ECO:0000313" key="13">
    <source>
        <dbReference type="EMBL" id="UUL84063.1"/>
    </source>
</evidence>
<dbReference type="InterPro" id="IPR006665">
    <property type="entry name" value="OmpA-like"/>
</dbReference>
<keyword evidence="4" id="KW-0964">Secreted</keyword>
<dbReference type="PROSITE" id="PS50035">
    <property type="entry name" value="PLD"/>
    <property type="match status" value="1"/>
</dbReference>
<evidence type="ECO:0000256" key="4">
    <source>
        <dbReference type="ARBA" id="ARBA00022525"/>
    </source>
</evidence>
<gene>
    <name evidence="13" type="ORF">NMP03_07730</name>
</gene>
<protein>
    <recommendedName>
        <fullName evidence="3">Phospholipase D</fullName>
    </recommendedName>
    <alternativeName>
        <fullName evidence="8">Choline phosphatase</fullName>
    </alternativeName>
</protein>
<organism evidence="13 14">
    <name type="scientific">Sphingomonas qomolangmaensis</name>
    <dbReference type="NCBI Taxonomy" id="2918765"/>
    <lineage>
        <taxon>Bacteria</taxon>
        <taxon>Pseudomonadati</taxon>
        <taxon>Pseudomonadota</taxon>
        <taxon>Alphaproteobacteria</taxon>
        <taxon>Sphingomonadales</taxon>
        <taxon>Sphingomonadaceae</taxon>
        <taxon>Sphingomonas</taxon>
    </lineage>
</organism>
<dbReference type="PROSITE" id="PS51123">
    <property type="entry name" value="OMPA_2"/>
    <property type="match status" value="1"/>
</dbReference>
<dbReference type="Gene3D" id="1.10.101.10">
    <property type="entry name" value="PGBD-like superfamily/PGBD"/>
    <property type="match status" value="1"/>
</dbReference>
<dbReference type="InterPro" id="IPR002477">
    <property type="entry name" value="Peptidoglycan-bd-like"/>
</dbReference>
<dbReference type="PANTHER" id="PTHR18896">
    <property type="entry name" value="PHOSPHOLIPASE D"/>
    <property type="match status" value="1"/>
</dbReference>
<dbReference type="PANTHER" id="PTHR18896:SF60">
    <property type="entry name" value="PHOSPHOLIPASE D"/>
    <property type="match status" value="1"/>
</dbReference>
<evidence type="ECO:0000313" key="14">
    <source>
        <dbReference type="Proteomes" id="UP001058533"/>
    </source>
</evidence>
<name>A0ABY5LEE2_9SPHN</name>
<feature type="domain" description="PLD phosphodiesterase" evidence="11">
    <location>
        <begin position="655"/>
        <end position="682"/>
    </location>
</feature>
<dbReference type="InterPro" id="IPR015679">
    <property type="entry name" value="PLipase_D_fam"/>
</dbReference>
<dbReference type="SUPFAM" id="SSF47090">
    <property type="entry name" value="PGBD-like"/>
    <property type="match status" value="1"/>
</dbReference>
<dbReference type="InterPro" id="IPR025202">
    <property type="entry name" value="PLD-like_dom"/>
</dbReference>
<keyword evidence="14" id="KW-1185">Reference proteome</keyword>
<dbReference type="Pfam" id="PF13091">
    <property type="entry name" value="PLDc_2"/>
    <property type="match status" value="1"/>
</dbReference>
<evidence type="ECO:0000256" key="5">
    <source>
        <dbReference type="ARBA" id="ARBA00022737"/>
    </source>
</evidence>
<comment type="function">
    <text evidence="1">Could be a virulence factor.</text>
</comment>
<dbReference type="Pfam" id="PF01471">
    <property type="entry name" value="PG_binding_1"/>
    <property type="match status" value="1"/>
</dbReference>
<sequence length="775" mass="82826">MMYSKLGWPGDASAVDWAAPLAGWDGEAAGGDASVRWLQSTLNQLIGAGLAVDGIAGNATRSAVRTFQARNNLAQDGVAGPLTMAAIRAALATGPTAVPVSGATCTGLPVRQTLDRFAFGRHQIEPHHQPQIDGIAACLLASLDTPTPIDGLALVGHADPVGDDTANTGLGQRRAEAVAEAIDASLRRQGPGRRFSFVFTPSSRGESEPVPGDPARSRRVDVIAPFAFPPPPSPGRDRPPPFHSPLDPPRWGPLLARVISPRTAIRTGNAVRHLVDAENPAVPMLGGYNAMVDAIRSVRGGRAFIYLLGWICVDDFDMITCDPDSKLQRLLAKAAEDGVQVRAAFWEAAIHMRAQRAQTQASADHINALPGGAAIIDGETLSLGSHHQKLLVVGDGERLVGFCGGLDVNPDRILPSTIACPTQPSGPIRVARRARESFETNFDGDSDAESLSGGGGNPLHDVHCRVEGPASADLLGTFITRWDHHPASRAIESRAPLRGRGLAAPSGLAAPLTPTSSSTPSSCSVVIGRTFNPRRGSGMPRERDIRAMLLAGIRHARRFIYMEEQYLINLEAARALRAALPNIEHLTIVIAATDINSDTPCIWTLRREFIEALSSGLPADQAAKVRIFQLVTPPIPAAPPPCASGSRRFVPTFGRHTYVHAKCWVFDDELAVIGSANCNRRGWEHDTEINAFVFDDRVPASATARSFAQKMRMDLWSEHLSLPASRFVDGVASAALWLRPATTARVLRYCPNEGSDIFPPQCGILRDTLVDPAAP</sequence>
<proteinExistence type="predicted"/>
<dbReference type="InterPro" id="IPR036365">
    <property type="entry name" value="PGBD-like_sf"/>
</dbReference>